<dbReference type="AlphaFoldDB" id="A0A1I5XUH1"/>
<dbReference type="Pfam" id="PF02899">
    <property type="entry name" value="Phage_int_SAM_1"/>
    <property type="match status" value="1"/>
</dbReference>
<dbReference type="STRING" id="289003.SAMN05216190_1821"/>
<evidence type="ECO:0000256" key="3">
    <source>
        <dbReference type="ARBA" id="ARBA00023125"/>
    </source>
</evidence>
<dbReference type="PROSITE" id="PS51898">
    <property type="entry name" value="TYR_RECOMBINASE"/>
    <property type="match status" value="1"/>
</dbReference>
<gene>
    <name evidence="8" type="ORF">SAMN05216190_1821</name>
</gene>
<accession>A0A1I5XUH1</accession>
<evidence type="ECO:0000256" key="5">
    <source>
        <dbReference type="PROSITE-ProRule" id="PRU01248"/>
    </source>
</evidence>
<name>A0A1I5XUH1_9PSED</name>
<dbReference type="InterPro" id="IPR004107">
    <property type="entry name" value="Integrase_SAM-like_N"/>
</dbReference>
<dbReference type="EMBL" id="FOWX01000082">
    <property type="protein sequence ID" value="SFQ35619.1"/>
    <property type="molecule type" value="Genomic_DNA"/>
</dbReference>
<dbReference type="InterPro" id="IPR044068">
    <property type="entry name" value="CB"/>
</dbReference>
<dbReference type="InterPro" id="IPR013762">
    <property type="entry name" value="Integrase-like_cat_sf"/>
</dbReference>
<dbReference type="Pfam" id="PF00589">
    <property type="entry name" value="Phage_integrase"/>
    <property type="match status" value="1"/>
</dbReference>
<dbReference type="InterPro" id="IPR011010">
    <property type="entry name" value="DNA_brk_join_enz"/>
</dbReference>
<sequence>MLERYFLKPQTVDRIRGNWLGSAIERYVEWLDQEGYAVRNVYRRVPMLCHFGQFTQEHGAQTLAQAAALVDDFAQHWLSEHAKAGTSKEARGKIEEEARNPVNQMLRLVLPEHHGGGRHPQPEPFLAEAPGFFAYLREERGLKETSVRHYRYYLNRFAAFLARQEVTSLKQLSTAILAAFVVDSAPELSPSSRRGLCAVLKVFLRHCQREQILAHDLSQAVEMPQAYRLAELPRSIGWDDVRRMLAVVDRRTVRGRRDYAILLLLVTYGLRAHEVASLTLDDIDWQRDRLQVPERKAGHWTAYPLASVVGTAILEYLQHGRPQTADRHLFFRTLAPRLPLRASAISQSAGFYLRQTGITVRRAGAHTLRHTCVQRLVDAEFSLKAIGDYVGHRSPSSTEIYAKVATEALREVALGDGEAL</sequence>
<evidence type="ECO:0000256" key="4">
    <source>
        <dbReference type="ARBA" id="ARBA00023172"/>
    </source>
</evidence>
<keyword evidence="2" id="KW-0229">DNA integration</keyword>
<organism evidence="8 9">
    <name type="scientific">Pseudomonas borbori</name>
    <dbReference type="NCBI Taxonomy" id="289003"/>
    <lineage>
        <taxon>Bacteria</taxon>
        <taxon>Pseudomonadati</taxon>
        <taxon>Pseudomonadota</taxon>
        <taxon>Gammaproteobacteria</taxon>
        <taxon>Pseudomonadales</taxon>
        <taxon>Pseudomonadaceae</taxon>
        <taxon>Pseudomonas</taxon>
    </lineage>
</organism>
<dbReference type="OrthoDB" id="9801717at2"/>
<evidence type="ECO:0000256" key="2">
    <source>
        <dbReference type="ARBA" id="ARBA00022908"/>
    </source>
</evidence>
<dbReference type="InterPro" id="IPR010998">
    <property type="entry name" value="Integrase_recombinase_N"/>
</dbReference>
<dbReference type="GO" id="GO:0007059">
    <property type="term" value="P:chromosome segregation"/>
    <property type="evidence" value="ECO:0007669"/>
    <property type="project" value="UniProtKB-KW"/>
</dbReference>
<dbReference type="PANTHER" id="PTHR30349">
    <property type="entry name" value="PHAGE INTEGRASE-RELATED"/>
    <property type="match status" value="1"/>
</dbReference>
<keyword evidence="9" id="KW-1185">Reference proteome</keyword>
<keyword evidence="4" id="KW-0233">DNA recombination</keyword>
<evidence type="ECO:0000313" key="9">
    <source>
        <dbReference type="Proteomes" id="UP000198784"/>
    </source>
</evidence>
<dbReference type="RefSeq" id="WP_090506193.1">
    <property type="nucleotide sequence ID" value="NZ_FOWX01000082.1"/>
</dbReference>
<dbReference type="Gene3D" id="1.10.150.130">
    <property type="match status" value="1"/>
</dbReference>
<dbReference type="GO" id="GO:0006310">
    <property type="term" value="P:DNA recombination"/>
    <property type="evidence" value="ECO:0007669"/>
    <property type="project" value="UniProtKB-KW"/>
</dbReference>
<evidence type="ECO:0000259" key="7">
    <source>
        <dbReference type="PROSITE" id="PS51900"/>
    </source>
</evidence>
<evidence type="ECO:0000256" key="1">
    <source>
        <dbReference type="ARBA" id="ARBA00022829"/>
    </source>
</evidence>
<evidence type="ECO:0000259" key="6">
    <source>
        <dbReference type="PROSITE" id="PS51898"/>
    </source>
</evidence>
<feature type="domain" description="Core-binding (CB)" evidence="7">
    <location>
        <begin position="123"/>
        <end position="208"/>
    </location>
</feature>
<keyword evidence="3 5" id="KW-0238">DNA-binding</keyword>
<dbReference type="PANTHER" id="PTHR30349:SF81">
    <property type="entry name" value="TYROSINE RECOMBINASE XERC"/>
    <property type="match status" value="1"/>
</dbReference>
<protein>
    <submittedName>
        <fullName evidence="8">Site-specific recombinase XerD</fullName>
    </submittedName>
</protein>
<dbReference type="PROSITE" id="PS51900">
    <property type="entry name" value="CB"/>
    <property type="match status" value="1"/>
</dbReference>
<dbReference type="InterPro" id="IPR050090">
    <property type="entry name" value="Tyrosine_recombinase_XerCD"/>
</dbReference>
<proteinExistence type="predicted"/>
<feature type="domain" description="Tyr recombinase" evidence="6">
    <location>
        <begin position="231"/>
        <end position="414"/>
    </location>
</feature>
<dbReference type="GO" id="GO:0003677">
    <property type="term" value="F:DNA binding"/>
    <property type="evidence" value="ECO:0007669"/>
    <property type="project" value="UniProtKB-UniRule"/>
</dbReference>
<dbReference type="InterPro" id="IPR002104">
    <property type="entry name" value="Integrase_catalytic"/>
</dbReference>
<dbReference type="SUPFAM" id="SSF56349">
    <property type="entry name" value="DNA breaking-rejoining enzymes"/>
    <property type="match status" value="1"/>
</dbReference>
<evidence type="ECO:0000313" key="8">
    <source>
        <dbReference type="EMBL" id="SFQ35619.1"/>
    </source>
</evidence>
<dbReference type="Proteomes" id="UP000198784">
    <property type="component" value="Unassembled WGS sequence"/>
</dbReference>
<dbReference type="GO" id="GO:0015074">
    <property type="term" value="P:DNA integration"/>
    <property type="evidence" value="ECO:0007669"/>
    <property type="project" value="UniProtKB-KW"/>
</dbReference>
<reference evidence="9" key="1">
    <citation type="submission" date="2016-10" db="EMBL/GenBank/DDBJ databases">
        <authorList>
            <person name="Varghese N."/>
            <person name="Submissions S."/>
        </authorList>
    </citation>
    <scope>NUCLEOTIDE SEQUENCE [LARGE SCALE GENOMIC DNA]</scope>
    <source>
        <strain evidence="9">DSM 17834</strain>
    </source>
</reference>
<keyword evidence="1" id="KW-0159">Chromosome partition</keyword>
<dbReference type="Gene3D" id="1.10.443.10">
    <property type="entry name" value="Intergrase catalytic core"/>
    <property type="match status" value="1"/>
</dbReference>